<reference evidence="2" key="2">
    <citation type="journal article" date="2024" name="Antonie Van Leeuwenhoek">
        <title>Roseihalotalea indica gen. nov., sp. nov., a halophilic Bacteroidetes from mesopelagic Southwest Indian Ocean with higher carbohydrate metabolic potential.</title>
        <authorList>
            <person name="Chen B."/>
            <person name="Zhang M."/>
            <person name="Lin D."/>
            <person name="Ye J."/>
            <person name="Tang K."/>
        </authorList>
    </citation>
    <scope>NUCLEOTIDE SEQUENCE</scope>
    <source>
        <strain evidence="2">TK19036</strain>
    </source>
</reference>
<name>A0AA49PYU1_9BACT</name>
<gene>
    <name evidence="2" type="ORF">K4G66_14050</name>
</gene>
<feature type="signal peptide" evidence="1">
    <location>
        <begin position="1"/>
        <end position="19"/>
    </location>
</feature>
<accession>A0AA49PYU1</accession>
<feature type="chain" id="PRO_5041462203" evidence="1">
    <location>
        <begin position="20"/>
        <end position="126"/>
    </location>
</feature>
<protein>
    <submittedName>
        <fullName evidence="2">Uncharacterized protein</fullName>
    </submittedName>
</protein>
<keyword evidence="1" id="KW-0732">Signal</keyword>
<reference evidence="2" key="1">
    <citation type="journal article" date="2023" name="Comput. Struct. Biotechnol. J.">
        <title>Discovery of a novel marine Bacteroidetes with a rich repertoire of carbohydrate-active enzymes.</title>
        <authorList>
            <person name="Chen B."/>
            <person name="Liu G."/>
            <person name="Chen Q."/>
            <person name="Wang H."/>
            <person name="Liu L."/>
            <person name="Tang K."/>
        </authorList>
    </citation>
    <scope>NUCLEOTIDE SEQUENCE</scope>
    <source>
        <strain evidence="2">TK19036</strain>
    </source>
</reference>
<evidence type="ECO:0000313" key="2">
    <source>
        <dbReference type="EMBL" id="WKN39814.1"/>
    </source>
</evidence>
<dbReference type="AlphaFoldDB" id="A0AA49PYU1"/>
<proteinExistence type="predicted"/>
<evidence type="ECO:0000256" key="1">
    <source>
        <dbReference type="SAM" id="SignalP"/>
    </source>
</evidence>
<organism evidence="2">
    <name type="scientific">Roseihalotalea indica</name>
    <dbReference type="NCBI Taxonomy" id="2867963"/>
    <lineage>
        <taxon>Bacteria</taxon>
        <taxon>Pseudomonadati</taxon>
        <taxon>Bacteroidota</taxon>
        <taxon>Cytophagia</taxon>
        <taxon>Cytophagales</taxon>
        <taxon>Catalimonadaceae</taxon>
        <taxon>Roseihalotalea</taxon>
    </lineage>
</organism>
<sequence length="126" mass="13639">MKRPAYLFLFILIVFCASCSEDESVNKPAAPTLQQDNVYNNSVSYRVIIDESISSGSSFAAIQKEGSTALTHEEIKSRSQAQAVSGGQVNKASFSGLNFQTSYVIYAFIEVEGVTSDITTLNVSIP</sequence>
<dbReference type="EMBL" id="CP120682">
    <property type="protein sequence ID" value="WKN39814.1"/>
    <property type="molecule type" value="Genomic_DNA"/>
</dbReference>